<dbReference type="AlphaFoldDB" id="A0A834A7C1"/>
<protein>
    <submittedName>
        <fullName evidence="2">Uncharacterized protein</fullName>
    </submittedName>
</protein>
<dbReference type="EMBL" id="JABVXQ010000005">
    <property type="protein sequence ID" value="KAF6109767.1"/>
    <property type="molecule type" value="Genomic_DNA"/>
</dbReference>
<feature type="region of interest" description="Disordered" evidence="1">
    <location>
        <begin position="76"/>
        <end position="95"/>
    </location>
</feature>
<name>A0A834A7C1_9CHIR</name>
<evidence type="ECO:0000313" key="2">
    <source>
        <dbReference type="EMBL" id="KAF6109767.1"/>
    </source>
</evidence>
<accession>A0A834A7C1</accession>
<evidence type="ECO:0000313" key="3">
    <source>
        <dbReference type="Proteomes" id="UP000664940"/>
    </source>
</evidence>
<dbReference type="Proteomes" id="UP000664940">
    <property type="component" value="Unassembled WGS sequence"/>
</dbReference>
<feature type="compositionally biased region" description="Low complexity" evidence="1">
    <location>
        <begin position="76"/>
        <end position="85"/>
    </location>
</feature>
<evidence type="ECO:0000256" key="1">
    <source>
        <dbReference type="SAM" id="MobiDB-lite"/>
    </source>
</evidence>
<organism evidence="2 3">
    <name type="scientific">Phyllostomus discolor</name>
    <name type="common">pale spear-nosed bat</name>
    <dbReference type="NCBI Taxonomy" id="89673"/>
    <lineage>
        <taxon>Eukaryota</taxon>
        <taxon>Metazoa</taxon>
        <taxon>Chordata</taxon>
        <taxon>Craniata</taxon>
        <taxon>Vertebrata</taxon>
        <taxon>Euteleostomi</taxon>
        <taxon>Mammalia</taxon>
        <taxon>Eutheria</taxon>
        <taxon>Laurasiatheria</taxon>
        <taxon>Chiroptera</taxon>
        <taxon>Yangochiroptera</taxon>
        <taxon>Phyllostomidae</taxon>
        <taxon>Phyllostominae</taxon>
        <taxon>Phyllostomus</taxon>
    </lineage>
</organism>
<comment type="caution">
    <text evidence="2">The sequence shown here is derived from an EMBL/GenBank/DDBJ whole genome shotgun (WGS) entry which is preliminary data.</text>
</comment>
<sequence length="122" mass="12403">MLLNIAVNFFSSSNKVLVLSRRPEAGFFPGGKALPTPLTARGPLSAAGAGRAEVEGTLLAPGPGCMPKSRCSRNALGSALGRPGSAAPPPPAPEALAVRSEPQFPYPVSEGDSICFTDGEKA</sequence>
<reference evidence="2 3" key="1">
    <citation type="journal article" date="2020" name="Nature">
        <title>Six reference-quality genomes reveal evolution of bat adaptations.</title>
        <authorList>
            <person name="Jebb D."/>
            <person name="Huang Z."/>
            <person name="Pippel M."/>
            <person name="Hughes G.M."/>
            <person name="Lavrichenko K."/>
            <person name="Devanna P."/>
            <person name="Winkler S."/>
            <person name="Jermiin L.S."/>
            <person name="Skirmuntt E.C."/>
            <person name="Katzourakis A."/>
            <person name="Burkitt-Gray L."/>
            <person name="Ray D.A."/>
            <person name="Sullivan K.A.M."/>
            <person name="Roscito J.G."/>
            <person name="Kirilenko B.M."/>
            <person name="Davalos L.M."/>
            <person name="Corthals A.P."/>
            <person name="Power M.L."/>
            <person name="Jones G."/>
            <person name="Ransome R.D."/>
            <person name="Dechmann D.K.N."/>
            <person name="Locatelli A.G."/>
            <person name="Puechmaille S.J."/>
            <person name="Fedrigo O."/>
            <person name="Jarvis E.D."/>
            <person name="Hiller M."/>
            <person name="Vernes S.C."/>
            <person name="Myers E.W."/>
            <person name="Teeling E.C."/>
        </authorList>
    </citation>
    <scope>NUCLEOTIDE SEQUENCE [LARGE SCALE GENOMIC DNA]</scope>
    <source>
        <strain evidence="2">Bat1K_MPI-CBG_1</strain>
    </source>
</reference>
<proteinExistence type="predicted"/>
<gene>
    <name evidence="2" type="ORF">HJG60_010970</name>
</gene>